<name>A0ABQ7F9E2_9ACTN</name>
<protein>
    <submittedName>
        <fullName evidence="6">Type I glyceraldehyde-3-phosphate dehydrogenase</fullName>
    </submittedName>
</protein>
<dbReference type="CDD" id="cd18126">
    <property type="entry name" value="GAPDH_I_C"/>
    <property type="match status" value="1"/>
</dbReference>
<evidence type="ECO:0000256" key="2">
    <source>
        <dbReference type="ARBA" id="ARBA00022741"/>
    </source>
</evidence>
<dbReference type="SMART" id="SM00846">
    <property type="entry name" value="Gp_dh_N"/>
    <property type="match status" value="1"/>
</dbReference>
<dbReference type="InterPro" id="IPR020828">
    <property type="entry name" value="GlycerAld_3-P_DH_NAD(P)-bd"/>
</dbReference>
<evidence type="ECO:0000256" key="3">
    <source>
        <dbReference type="ARBA" id="ARBA00023002"/>
    </source>
</evidence>
<dbReference type="SUPFAM" id="SSF55347">
    <property type="entry name" value="Glyceraldehyde-3-phosphate dehydrogenase-like, C-terminal domain"/>
    <property type="match status" value="1"/>
</dbReference>
<dbReference type="PIRSF" id="PIRSF000149">
    <property type="entry name" value="GAP_DH"/>
    <property type="match status" value="1"/>
</dbReference>
<accession>A0ABQ7F9E2</accession>
<dbReference type="Pfam" id="PF00044">
    <property type="entry name" value="Gp_dh_N"/>
    <property type="match status" value="1"/>
</dbReference>
<evidence type="ECO:0000313" key="6">
    <source>
        <dbReference type="EMBL" id="KAF4405312.1"/>
    </source>
</evidence>
<keyword evidence="3" id="KW-0560">Oxidoreductase</keyword>
<dbReference type="InterPro" id="IPR006424">
    <property type="entry name" value="Glyceraldehyde-3-P_DH_1"/>
</dbReference>
<dbReference type="Gene3D" id="3.30.360.10">
    <property type="entry name" value="Dihydrodipicolinate Reductase, domain 2"/>
    <property type="match status" value="1"/>
</dbReference>
<dbReference type="RefSeq" id="WP_098754998.1">
    <property type="nucleotide sequence ID" value="NZ_WHPN01000422.1"/>
</dbReference>
<feature type="domain" description="Glyceraldehyde 3-phosphate dehydrogenase NAD(P) binding" evidence="5">
    <location>
        <begin position="3"/>
        <end position="157"/>
    </location>
</feature>
<dbReference type="CDD" id="cd05214">
    <property type="entry name" value="GAPDH_I_N"/>
    <property type="match status" value="1"/>
</dbReference>
<dbReference type="NCBIfam" id="TIGR01534">
    <property type="entry name" value="GAPDH-I"/>
    <property type="match status" value="1"/>
</dbReference>
<evidence type="ECO:0000313" key="7">
    <source>
        <dbReference type="Proteomes" id="UP000621266"/>
    </source>
</evidence>
<keyword evidence="7" id="KW-1185">Reference proteome</keyword>
<dbReference type="InterPro" id="IPR020831">
    <property type="entry name" value="GlycerAld/Erythrose_P_DH"/>
</dbReference>
<dbReference type="Pfam" id="PF02800">
    <property type="entry name" value="Gp_dh_C"/>
    <property type="match status" value="1"/>
</dbReference>
<evidence type="ECO:0000256" key="1">
    <source>
        <dbReference type="ARBA" id="ARBA00007406"/>
    </source>
</evidence>
<gene>
    <name evidence="6" type="primary">gap</name>
    <name evidence="6" type="ORF">GCU69_30950</name>
</gene>
<reference evidence="6 7" key="1">
    <citation type="submission" date="2019-10" db="EMBL/GenBank/DDBJ databases">
        <title>Streptomyces tenebrisbrunneis sp.nov., an endogenous actinomycete isolated from of Lycium ruthenicum.</title>
        <authorList>
            <person name="Ma L."/>
        </authorList>
    </citation>
    <scope>NUCLEOTIDE SEQUENCE [LARGE SCALE GENOMIC DNA]</scope>
    <source>
        <strain evidence="6 7">TRM 66187</strain>
    </source>
</reference>
<dbReference type="Proteomes" id="UP000621266">
    <property type="component" value="Unassembled WGS sequence"/>
</dbReference>
<evidence type="ECO:0000256" key="4">
    <source>
        <dbReference type="RuleBase" id="RU000397"/>
    </source>
</evidence>
<sequence>MTVRVGINGFGRIGRNFLRSTLSRAVDDTTPVAVVAVNDIAPTATLAHLLEYDSTYGRLRGTVTHDSESITVDGHRIAVTAERDPASLPWAAHGVDIVIEATGRFRARDDAALHLKAGARKVLVSAPGSNMDATVVMGVNETDYDPAAHHIVSNASCTTNCVAPMAKVLHERFGIVKGLMTTVHGYTNDQALLDSPHKDLRRARSAAVSIIPTSTGAARAVGLVLPDLTGALDGIAVRVPVEDGSLTDLAVVLRRPATAEEVNSAFAEAAAGPLSGVLKVSSAPIVSRDVIGDPASCVVDADLTQAQGDFVKVFGWYDNEWGYSNRLLDLTKYVAARL</sequence>
<dbReference type="InterPro" id="IPR020829">
    <property type="entry name" value="GlycerAld_3-P_DH_cat"/>
</dbReference>
<dbReference type="InterPro" id="IPR036291">
    <property type="entry name" value="NAD(P)-bd_dom_sf"/>
</dbReference>
<comment type="caution">
    <text evidence="6">The sequence shown here is derived from an EMBL/GenBank/DDBJ whole genome shotgun (WGS) entry which is preliminary data.</text>
</comment>
<comment type="similarity">
    <text evidence="1 4">Belongs to the glyceraldehyde-3-phosphate dehydrogenase family.</text>
</comment>
<dbReference type="Gene3D" id="3.40.50.720">
    <property type="entry name" value="NAD(P)-binding Rossmann-like Domain"/>
    <property type="match status" value="1"/>
</dbReference>
<proteinExistence type="inferred from homology"/>
<dbReference type="PRINTS" id="PR00078">
    <property type="entry name" value="G3PDHDRGNASE"/>
</dbReference>
<keyword evidence="2" id="KW-0547">Nucleotide-binding</keyword>
<evidence type="ECO:0000259" key="5">
    <source>
        <dbReference type="SMART" id="SM00846"/>
    </source>
</evidence>
<organism evidence="6 7">
    <name type="scientific">Streptomyces lycii</name>
    <dbReference type="NCBI Taxonomy" id="2654337"/>
    <lineage>
        <taxon>Bacteria</taxon>
        <taxon>Bacillati</taxon>
        <taxon>Actinomycetota</taxon>
        <taxon>Actinomycetes</taxon>
        <taxon>Kitasatosporales</taxon>
        <taxon>Streptomycetaceae</taxon>
        <taxon>Streptomyces</taxon>
    </lineage>
</organism>
<dbReference type="PANTHER" id="PTHR43148">
    <property type="entry name" value="GLYCERALDEHYDE-3-PHOSPHATE DEHYDROGENASE 2"/>
    <property type="match status" value="1"/>
</dbReference>
<dbReference type="EMBL" id="WHPN01000422">
    <property type="protein sequence ID" value="KAF4405312.1"/>
    <property type="molecule type" value="Genomic_DNA"/>
</dbReference>
<dbReference type="SUPFAM" id="SSF51735">
    <property type="entry name" value="NAD(P)-binding Rossmann-fold domains"/>
    <property type="match status" value="1"/>
</dbReference>